<dbReference type="Proteomes" id="UP000007471">
    <property type="component" value="Chromosome"/>
</dbReference>
<proteinExistence type="predicted"/>
<reference evidence="4" key="1">
    <citation type="submission" date="2011-01" db="EMBL/GenBank/DDBJ databases">
        <title>Complete sequence of chromosome of Mesorhizobium ciceri bv. biserrulae WSM1271.</title>
        <authorList>
            <person name="Lucas S."/>
            <person name="Copeland A."/>
            <person name="Lapidus A."/>
            <person name="Cheng J.-F."/>
            <person name="Goodwin L."/>
            <person name="Pitluck S."/>
            <person name="Teshima H."/>
            <person name="Detter J.C."/>
            <person name="Han C."/>
            <person name="Tapia R."/>
            <person name="Land M."/>
            <person name="Hauser L."/>
            <person name="Kyrpides N."/>
            <person name="Ivanova N."/>
            <person name="Nandasena K."/>
            <person name="Reeve W.G."/>
            <person name="Howieson J.G."/>
            <person name="O'Hara G."/>
            <person name="Tiwari R.P."/>
            <person name="Woyke T."/>
        </authorList>
    </citation>
    <scope>NUCLEOTIDE SEQUENCE [LARGE SCALE GENOMIC DNA]</scope>
    <source>
        <strain evidence="4">HAMBI 2942 / LMG 23838 / WSM1271</strain>
    </source>
</reference>
<evidence type="ECO:0000256" key="1">
    <source>
        <dbReference type="ARBA" id="ARBA00022729"/>
    </source>
</evidence>
<evidence type="ECO:0000259" key="2">
    <source>
        <dbReference type="Pfam" id="PF02608"/>
    </source>
</evidence>
<dbReference type="KEGG" id="mci:Mesci_2883"/>
<sequence precursor="true">MGAACFRLRKSKKNKGNHEMKERNTKPSDSVRLFAAAATVFVFCATSGAYAFTLEGAPKVAFIYASSAQDGGWNEALEAGRKALEEQLQVPVSVTENIPEEATKLRAAIDLYVKRGFNIIIGTTYGYSAPMAEAAKAYPNVAFLSASGTENGANMESFYARTYQGWYLAGIAAGQATKTKKIGILAGFPVGVVNWDINSFALGARSVDPTIETVAVFANSWWDPVKEGQIAQAILDQKADVLATNLSATSALDAAEKAGVPSIGFQLDMSHAAPRTIQTSVIFRWEKYLVPTIKEIIDGNWKPEEYGAFEGLETGVVELAPFGPSVSEETKAKVEAAKQEIIAGKLDPFQGPLKKQDGTIVVDVGGKVDDAALWSMDYFVDGVIGTMPAK</sequence>
<dbReference type="CDD" id="cd19963">
    <property type="entry name" value="PBP1_BMP-like"/>
    <property type="match status" value="1"/>
</dbReference>
<dbReference type="Pfam" id="PF02608">
    <property type="entry name" value="Bmp"/>
    <property type="match status" value="1"/>
</dbReference>
<dbReference type="STRING" id="765698.Mesci_2883"/>
<protein>
    <submittedName>
        <fullName evidence="3">Basic membrane lipoprotein</fullName>
    </submittedName>
</protein>
<accession>E8TBT9</accession>
<dbReference type="HOGENOM" id="CLU_038813_2_1_5"/>
<dbReference type="InterPro" id="IPR028082">
    <property type="entry name" value="Peripla_BP_I"/>
</dbReference>
<dbReference type="InterPro" id="IPR003760">
    <property type="entry name" value="PnrA-like"/>
</dbReference>
<dbReference type="Gene3D" id="3.40.50.2300">
    <property type="match status" value="2"/>
</dbReference>
<keyword evidence="3" id="KW-0449">Lipoprotein</keyword>
<dbReference type="SUPFAM" id="SSF53822">
    <property type="entry name" value="Periplasmic binding protein-like I"/>
    <property type="match status" value="1"/>
</dbReference>
<dbReference type="eggNOG" id="COG1744">
    <property type="taxonomic scope" value="Bacteria"/>
</dbReference>
<dbReference type="PANTHER" id="PTHR43208:SF1">
    <property type="entry name" value="ABC TRANSPORTER SUBSTRATE-BINDING PROTEIN"/>
    <property type="match status" value="1"/>
</dbReference>
<gene>
    <name evidence="3" type="ordered locus">Mesci_2883</name>
</gene>
<name>E8TBT9_MESCW</name>
<dbReference type="EMBL" id="CP002447">
    <property type="protein sequence ID" value="ADV12014.1"/>
    <property type="molecule type" value="Genomic_DNA"/>
</dbReference>
<dbReference type="PATRIC" id="fig|765698.3.peg.3366"/>
<dbReference type="OrthoDB" id="9781639at2"/>
<dbReference type="AlphaFoldDB" id="E8TBT9"/>
<evidence type="ECO:0000313" key="3">
    <source>
        <dbReference type="EMBL" id="ADV12014.1"/>
    </source>
</evidence>
<dbReference type="GO" id="GO:0005886">
    <property type="term" value="C:plasma membrane"/>
    <property type="evidence" value="ECO:0007669"/>
    <property type="project" value="InterPro"/>
</dbReference>
<dbReference type="InterPro" id="IPR052910">
    <property type="entry name" value="ABC-Purine-Binding"/>
</dbReference>
<evidence type="ECO:0000313" key="4">
    <source>
        <dbReference type="Proteomes" id="UP000007471"/>
    </source>
</evidence>
<organism evidence="3 4">
    <name type="scientific">Mesorhizobium ciceri biovar biserrulae (strain HAMBI 2942 / LMG 23838 / WSM1271)</name>
    <dbReference type="NCBI Taxonomy" id="765698"/>
    <lineage>
        <taxon>Bacteria</taxon>
        <taxon>Pseudomonadati</taxon>
        <taxon>Pseudomonadota</taxon>
        <taxon>Alphaproteobacteria</taxon>
        <taxon>Hyphomicrobiales</taxon>
        <taxon>Phyllobacteriaceae</taxon>
        <taxon>Mesorhizobium</taxon>
    </lineage>
</organism>
<feature type="domain" description="ABC transporter substrate-binding protein PnrA-like" evidence="2">
    <location>
        <begin position="58"/>
        <end position="342"/>
    </location>
</feature>
<dbReference type="PANTHER" id="PTHR43208">
    <property type="entry name" value="ABC TRANSPORTER SUBSTRATE-BINDING PROTEIN"/>
    <property type="match status" value="1"/>
</dbReference>
<keyword evidence="1" id="KW-0732">Signal</keyword>